<evidence type="ECO:0000313" key="1">
    <source>
        <dbReference type="EMBL" id="KAK9998366.1"/>
    </source>
</evidence>
<organism evidence="1 2">
    <name type="scientific">Lithocarpus litseifolius</name>
    <dbReference type="NCBI Taxonomy" id="425828"/>
    <lineage>
        <taxon>Eukaryota</taxon>
        <taxon>Viridiplantae</taxon>
        <taxon>Streptophyta</taxon>
        <taxon>Embryophyta</taxon>
        <taxon>Tracheophyta</taxon>
        <taxon>Spermatophyta</taxon>
        <taxon>Magnoliopsida</taxon>
        <taxon>eudicotyledons</taxon>
        <taxon>Gunneridae</taxon>
        <taxon>Pentapetalae</taxon>
        <taxon>rosids</taxon>
        <taxon>fabids</taxon>
        <taxon>Fagales</taxon>
        <taxon>Fagaceae</taxon>
        <taxon>Lithocarpus</taxon>
    </lineage>
</organism>
<keyword evidence="2" id="KW-1185">Reference proteome</keyword>
<dbReference type="EMBL" id="JAZDWU010000006">
    <property type="protein sequence ID" value="KAK9998366.1"/>
    <property type="molecule type" value="Genomic_DNA"/>
</dbReference>
<evidence type="ECO:0008006" key="3">
    <source>
        <dbReference type="Google" id="ProtNLM"/>
    </source>
</evidence>
<evidence type="ECO:0000313" key="2">
    <source>
        <dbReference type="Proteomes" id="UP001459277"/>
    </source>
</evidence>
<gene>
    <name evidence="1" type="ORF">SO802_017969</name>
</gene>
<protein>
    <recommendedName>
        <fullName evidence="3">RNase H type-1 domain-containing protein</fullName>
    </recommendedName>
</protein>
<proteinExistence type="predicted"/>
<accession>A0AAW2CL33</accession>
<reference evidence="1 2" key="1">
    <citation type="submission" date="2024-01" db="EMBL/GenBank/DDBJ databases">
        <title>A telomere-to-telomere, gap-free genome of sweet tea (Lithocarpus litseifolius).</title>
        <authorList>
            <person name="Zhou J."/>
        </authorList>
    </citation>
    <scope>NUCLEOTIDE SEQUENCE [LARGE SCALE GENOMIC DNA]</scope>
    <source>
        <strain evidence="1">Zhou-2022a</strain>
        <tissue evidence="1">Leaf</tissue>
    </source>
</reference>
<comment type="caution">
    <text evidence="1">The sequence shown here is derived from an EMBL/GenBank/DDBJ whole genome shotgun (WGS) entry which is preliminary data.</text>
</comment>
<dbReference type="AlphaFoldDB" id="A0AAW2CL33"/>
<dbReference type="Proteomes" id="UP001459277">
    <property type="component" value="Unassembled WGS sequence"/>
</dbReference>
<sequence length="204" mass="23101">MVRSKERSTGCDSEIKGEFAKRSEERLVMRLEARSEDVFITLWAIWNHRNKVVHQGIIPNPMEVILIAQNFSCSYKATLSNSQTPRRRDSRCPNTRQQPAARDWNLIIKTATARSRRQCRYGIVYEALTLQGDKVFFGVASTTARTATEALLEAVIAAGLAGKAQGFQNILFTTDSKGLMQTIKKECVTDWMDSTRLANYCFLK</sequence>
<name>A0AAW2CL33_9ROSI</name>